<feature type="compositionally biased region" description="Low complexity" evidence="1">
    <location>
        <begin position="467"/>
        <end position="491"/>
    </location>
</feature>
<sequence>MVTAYKGIETMQQPASSTFIKPERVDPAFLPPSYHLQQQQQQNHLQQQHKSMPPNVHSQVPPVVSVNTGKDAKPNESPAVDSIEMQPDFPSIKGVFGWTTMDNVNIPHILRGDKKFVSVRIVEQKLLSRYPNSYPDDLGKHAPLTSFFITSNEAKLYNEINVQHCECEYGKKEFNTKELIVLLSDFVRFYELVKKTFPDAAAARAAQIARDSVGWLQIKNTVTPYVKRADGNKYVPLNVIQYAAGLLTNGKVKGSLPTEVECQMLNEACKVAGVEFVFSDATTRLICVNDVAYNTSVDIIELPSNNPLKHATYMELPTSTGKQVESSKPSNVPIQEVVHKINPSSQSYTFQPNPQLDAIRAQIQGSLTNRNGPVSQMPQMAMPPRPVYSSNMFFDQNTDRRFARISNGPPNMSVNPNTAASRTGTQMHDMLQHTRGPSGGVPINHNNMNAVDPLSSRRSPGCSSNTSPRSRPPSLSRPPSGSPLSPGLPSPHQFPQFNTSAIEQAYRVQQMVTNDQQIQNMYAQRYLNTSSISNQESTTASASSMSYQRVHPNANQEIPGLFSPTGTNISPHNTDDVRKTAVGNSLPPLLQMANNPRNPLGSPPGTTQRTTNGHVTRYACQPILPKQVEQPKPQSLTAVNTHQSLVGSSIKGAWLNSKSISCLFIEQGNRMGQYCLVEAVCKLYFNGCSVTEFLFALEKVLNVPLITCTDAEEKAFINYYSLPVTELKCNKMIKFSDLEKYFPQLTYMFPSKEAIAQSETDFSSKDNDTFDYSTNLNGITLSGKRSLERETCPPSKQQRHEGYDNKDTEDAVIILD</sequence>
<gene>
    <name evidence="2" type="ORF">DPMN_110384</name>
</gene>
<organism evidence="2 3">
    <name type="scientific">Dreissena polymorpha</name>
    <name type="common">Zebra mussel</name>
    <name type="synonym">Mytilus polymorpha</name>
    <dbReference type="NCBI Taxonomy" id="45954"/>
    <lineage>
        <taxon>Eukaryota</taxon>
        <taxon>Metazoa</taxon>
        <taxon>Spiralia</taxon>
        <taxon>Lophotrochozoa</taxon>
        <taxon>Mollusca</taxon>
        <taxon>Bivalvia</taxon>
        <taxon>Autobranchia</taxon>
        <taxon>Heteroconchia</taxon>
        <taxon>Euheterodonta</taxon>
        <taxon>Imparidentia</taxon>
        <taxon>Neoheterodontei</taxon>
        <taxon>Myida</taxon>
        <taxon>Dreissenoidea</taxon>
        <taxon>Dreissenidae</taxon>
        <taxon>Dreissena</taxon>
    </lineage>
</organism>
<keyword evidence="3" id="KW-1185">Reference proteome</keyword>
<feature type="compositionally biased region" description="Low complexity" evidence="1">
    <location>
        <begin position="35"/>
        <end position="49"/>
    </location>
</feature>
<evidence type="ECO:0000256" key="1">
    <source>
        <dbReference type="SAM" id="MobiDB-lite"/>
    </source>
</evidence>
<feature type="region of interest" description="Disordered" evidence="1">
    <location>
        <begin position="35"/>
        <end position="58"/>
    </location>
</feature>
<dbReference type="Proteomes" id="UP000828390">
    <property type="component" value="Unassembled WGS sequence"/>
</dbReference>
<dbReference type="AlphaFoldDB" id="A0A9D4KCA4"/>
<reference evidence="2" key="2">
    <citation type="submission" date="2020-11" db="EMBL/GenBank/DDBJ databases">
        <authorList>
            <person name="McCartney M.A."/>
            <person name="Auch B."/>
            <person name="Kono T."/>
            <person name="Mallez S."/>
            <person name="Becker A."/>
            <person name="Gohl D.M."/>
            <person name="Silverstein K.A.T."/>
            <person name="Koren S."/>
            <person name="Bechman K.B."/>
            <person name="Herman A."/>
            <person name="Abrahante J.E."/>
            <person name="Garbe J."/>
        </authorList>
    </citation>
    <scope>NUCLEOTIDE SEQUENCE</scope>
    <source>
        <strain evidence="2">Duluth1</strain>
        <tissue evidence="2">Whole animal</tissue>
    </source>
</reference>
<evidence type="ECO:0000313" key="3">
    <source>
        <dbReference type="Proteomes" id="UP000828390"/>
    </source>
</evidence>
<dbReference type="OrthoDB" id="6497308at2759"/>
<name>A0A9D4KCA4_DREPO</name>
<reference evidence="2" key="1">
    <citation type="journal article" date="2019" name="bioRxiv">
        <title>The Genome of the Zebra Mussel, Dreissena polymorpha: A Resource for Invasive Species Research.</title>
        <authorList>
            <person name="McCartney M.A."/>
            <person name="Auch B."/>
            <person name="Kono T."/>
            <person name="Mallez S."/>
            <person name="Zhang Y."/>
            <person name="Obille A."/>
            <person name="Becker A."/>
            <person name="Abrahante J.E."/>
            <person name="Garbe J."/>
            <person name="Badalamenti J.P."/>
            <person name="Herman A."/>
            <person name="Mangelson H."/>
            <person name="Liachko I."/>
            <person name="Sullivan S."/>
            <person name="Sone E.D."/>
            <person name="Koren S."/>
            <person name="Silverstein K.A.T."/>
            <person name="Beckman K.B."/>
            <person name="Gohl D.M."/>
        </authorList>
    </citation>
    <scope>NUCLEOTIDE SEQUENCE</scope>
    <source>
        <strain evidence="2">Duluth1</strain>
        <tissue evidence="2">Whole animal</tissue>
    </source>
</reference>
<protein>
    <submittedName>
        <fullName evidence="2">Uncharacterized protein</fullName>
    </submittedName>
</protein>
<feature type="region of interest" description="Disordered" evidence="1">
    <location>
        <begin position="588"/>
        <end position="612"/>
    </location>
</feature>
<feature type="compositionally biased region" description="Basic and acidic residues" evidence="1">
    <location>
        <begin position="798"/>
        <end position="808"/>
    </location>
</feature>
<evidence type="ECO:0000313" key="2">
    <source>
        <dbReference type="EMBL" id="KAH3837006.1"/>
    </source>
</evidence>
<feature type="region of interest" description="Disordered" evidence="1">
    <location>
        <begin position="784"/>
        <end position="808"/>
    </location>
</feature>
<dbReference type="EMBL" id="JAIWYP010000004">
    <property type="protein sequence ID" value="KAH3837006.1"/>
    <property type="molecule type" value="Genomic_DNA"/>
</dbReference>
<comment type="caution">
    <text evidence="2">The sequence shown here is derived from an EMBL/GenBank/DDBJ whole genome shotgun (WGS) entry which is preliminary data.</text>
</comment>
<accession>A0A9D4KCA4</accession>
<feature type="region of interest" description="Disordered" evidence="1">
    <location>
        <begin position="430"/>
        <end position="495"/>
    </location>
</feature>
<proteinExistence type="predicted"/>
<feature type="compositionally biased region" description="Polar residues" evidence="1">
    <location>
        <begin position="456"/>
        <end position="466"/>
    </location>
</feature>